<protein>
    <submittedName>
        <fullName evidence="2">Uncharacterized protein</fullName>
    </submittedName>
</protein>
<keyword evidence="3" id="KW-1185">Reference proteome</keyword>
<gene>
    <name evidence="2" type="ORF">G1H19_02775</name>
</gene>
<organism evidence="2 3">
    <name type="scientific">Goekera deserti</name>
    <dbReference type="NCBI Taxonomy" id="2497753"/>
    <lineage>
        <taxon>Bacteria</taxon>
        <taxon>Bacillati</taxon>
        <taxon>Actinomycetota</taxon>
        <taxon>Actinomycetes</taxon>
        <taxon>Geodermatophilales</taxon>
        <taxon>Geodermatophilaceae</taxon>
        <taxon>Goekera</taxon>
    </lineage>
</organism>
<dbReference type="EMBL" id="JAAGWK010000005">
    <property type="protein sequence ID" value="NEL52940.1"/>
    <property type="molecule type" value="Genomic_DNA"/>
</dbReference>
<dbReference type="Proteomes" id="UP000470470">
    <property type="component" value="Unassembled WGS sequence"/>
</dbReference>
<keyword evidence="1" id="KW-0472">Membrane</keyword>
<evidence type="ECO:0000256" key="1">
    <source>
        <dbReference type="SAM" id="Phobius"/>
    </source>
</evidence>
<feature type="transmembrane region" description="Helical" evidence="1">
    <location>
        <begin position="6"/>
        <end position="24"/>
    </location>
</feature>
<name>A0A7K3WAT3_9ACTN</name>
<keyword evidence="1" id="KW-0812">Transmembrane</keyword>
<comment type="caution">
    <text evidence="2">The sequence shown here is derived from an EMBL/GenBank/DDBJ whole genome shotgun (WGS) entry which is preliminary data.</text>
</comment>
<reference evidence="2 3" key="1">
    <citation type="submission" date="2020-02" db="EMBL/GenBank/DDBJ databases">
        <title>The whole genome sequence of CPCC 205119.</title>
        <authorList>
            <person name="Jiang Z."/>
        </authorList>
    </citation>
    <scope>NUCLEOTIDE SEQUENCE [LARGE SCALE GENOMIC DNA]</scope>
    <source>
        <strain evidence="2 3">CPCC 205119</strain>
    </source>
</reference>
<evidence type="ECO:0000313" key="2">
    <source>
        <dbReference type="EMBL" id="NEL52940.1"/>
    </source>
</evidence>
<evidence type="ECO:0000313" key="3">
    <source>
        <dbReference type="Proteomes" id="UP000470470"/>
    </source>
</evidence>
<proteinExistence type="predicted"/>
<dbReference type="AlphaFoldDB" id="A0A7K3WAT3"/>
<accession>A0A7K3WAT3</accession>
<sequence length="59" mass="6249">MVLWPAVSLIGFLVLTGLVILLGTHSTARYEQERQAASTGRPQRARTVAGESIGATAIL</sequence>
<keyword evidence="1" id="KW-1133">Transmembrane helix</keyword>